<dbReference type="EMBL" id="VXIV02001664">
    <property type="protein sequence ID" value="KAF6030835.1"/>
    <property type="molecule type" value="Genomic_DNA"/>
</dbReference>
<dbReference type="Gene3D" id="3.40.50.10140">
    <property type="entry name" value="Toll/interleukin-1 receptor homology (TIR) domain"/>
    <property type="match status" value="1"/>
</dbReference>
<reference evidence="3" key="1">
    <citation type="submission" date="2020-06" db="EMBL/GenBank/DDBJ databases">
        <title>Draft genome of Bugula neritina, a colonial animal packing powerful symbionts and potential medicines.</title>
        <authorList>
            <person name="Rayko M."/>
        </authorList>
    </citation>
    <scope>NUCLEOTIDE SEQUENCE [LARGE SCALE GENOMIC DNA]</scope>
    <source>
        <strain evidence="3">Kwan_BN1</strain>
    </source>
</reference>
<dbReference type="GO" id="GO:0007165">
    <property type="term" value="P:signal transduction"/>
    <property type="evidence" value="ECO:0007669"/>
    <property type="project" value="InterPro"/>
</dbReference>
<feature type="compositionally biased region" description="Acidic residues" evidence="1">
    <location>
        <begin position="115"/>
        <end position="128"/>
    </location>
</feature>
<evidence type="ECO:0000313" key="4">
    <source>
        <dbReference type="Proteomes" id="UP000593567"/>
    </source>
</evidence>
<dbReference type="Proteomes" id="UP000593567">
    <property type="component" value="Unassembled WGS sequence"/>
</dbReference>
<protein>
    <recommendedName>
        <fullName evidence="2">TIR domain-containing protein</fullName>
    </recommendedName>
</protein>
<feature type="compositionally biased region" description="Basic residues" evidence="1">
    <location>
        <begin position="1"/>
        <end position="49"/>
    </location>
</feature>
<name>A0A7J7JY65_BUGNE</name>
<gene>
    <name evidence="3" type="ORF">EB796_010852</name>
</gene>
<dbReference type="InterPro" id="IPR000157">
    <property type="entry name" value="TIR_dom"/>
</dbReference>
<dbReference type="InterPro" id="IPR035897">
    <property type="entry name" value="Toll_tir_struct_dom_sf"/>
</dbReference>
<feature type="region of interest" description="Disordered" evidence="1">
    <location>
        <begin position="1"/>
        <end position="61"/>
    </location>
</feature>
<evidence type="ECO:0000259" key="2">
    <source>
        <dbReference type="PROSITE" id="PS50104"/>
    </source>
</evidence>
<dbReference type="PROSITE" id="PS50104">
    <property type="entry name" value="TIR"/>
    <property type="match status" value="1"/>
</dbReference>
<accession>A0A7J7JY65</accession>
<evidence type="ECO:0000313" key="3">
    <source>
        <dbReference type="EMBL" id="KAF6030835.1"/>
    </source>
</evidence>
<feature type="region of interest" description="Disordered" evidence="1">
    <location>
        <begin position="107"/>
        <end position="145"/>
    </location>
</feature>
<dbReference type="AlphaFoldDB" id="A0A7J7JY65"/>
<evidence type="ECO:0000256" key="1">
    <source>
        <dbReference type="SAM" id="MobiDB-lite"/>
    </source>
</evidence>
<comment type="caution">
    <text evidence="3">The sequence shown here is derived from an EMBL/GenBank/DDBJ whole genome shotgun (WGS) entry which is preliminary data.</text>
</comment>
<proteinExistence type="predicted"/>
<keyword evidence="4" id="KW-1185">Reference proteome</keyword>
<feature type="domain" description="TIR" evidence="2">
    <location>
        <begin position="150"/>
        <end position="284"/>
    </location>
</feature>
<organism evidence="3 4">
    <name type="scientific">Bugula neritina</name>
    <name type="common">Brown bryozoan</name>
    <name type="synonym">Sertularia neritina</name>
    <dbReference type="NCBI Taxonomy" id="10212"/>
    <lineage>
        <taxon>Eukaryota</taxon>
        <taxon>Metazoa</taxon>
        <taxon>Spiralia</taxon>
        <taxon>Lophotrochozoa</taxon>
        <taxon>Bryozoa</taxon>
        <taxon>Gymnolaemata</taxon>
        <taxon>Cheilostomatida</taxon>
        <taxon>Flustrina</taxon>
        <taxon>Buguloidea</taxon>
        <taxon>Bugulidae</taxon>
        <taxon>Bugula</taxon>
    </lineage>
</organism>
<dbReference type="SUPFAM" id="SSF52200">
    <property type="entry name" value="Toll/Interleukin receptor TIR domain"/>
    <property type="match status" value="1"/>
</dbReference>
<sequence length="342" mass="38893">MRMSRRHGKHKTGHKKKGMSHRRNKTSHKKSHSKHKHGHKKNRAAHKTGGKATGGKPGRRMDHYHMRRRFLHAGVAGGALGADMYEFDDDMEENPFLEDEYYDDEDFEEAHGAEETEESESEGSDSEDNVSQVPEDQGILDEPPPLESDDHYHVFFYHSSAAEDQDQIEHYVSIIENSPNDLKVLTSEKDFKADLNATQNLMLAMGLSRRTVLHCTQEFMESDYANYESAVQHVMPEEERRQKVILLVGPDIELPASLQRYHKILSLTDADCFERLTHILLASSIARISSAIHLILNNMCACTYERLSLLNLLATSNETSTCITEIPGYVQVDERANLSKCQ</sequence>